<keyword evidence="2" id="KW-1185">Reference proteome</keyword>
<evidence type="ECO:0000313" key="1">
    <source>
        <dbReference type="EMBL" id="PTQ10224.1"/>
    </source>
</evidence>
<dbReference type="EMBL" id="NWBU01000010">
    <property type="protein sequence ID" value="PTQ10224.1"/>
    <property type="molecule type" value="Genomic_DNA"/>
</dbReference>
<dbReference type="PANTHER" id="PTHR33361:SF2">
    <property type="entry name" value="DUF885 DOMAIN-CONTAINING PROTEIN"/>
    <property type="match status" value="1"/>
</dbReference>
<name>A0A2T5FWR0_9SPHN</name>
<sequence length="618" mass="67009">MGLEGTRREAMAMLAAGAALPSTAAPGRSPPVCPVMAPLDAVADRLFAHLPEIATYNGLPDALDGGPLARRMDDHSPEGETAWRAALKAAERDVAALTCPGDRAGTLRLAIARTVLANGTRSTAIPYGRPNPFSFSGHAPYAVTQISGPHIDTPSLMQNQQALSSPPEVDAWIERLDGFQQGFAGLIEKLKTDMAAGCRPPRILLEKTLPIIDAFLAGPAADHPLIAALRRRTATAALDPRLRAAAEQRAIVALEKRARPAYSALRAWIMETIPRGREDAGLWVQPDGDALYAANIRALGDTALSPEQIHAIGLEEVRRISAALDALLRLQGMGKGSVGARLVALAADPRQRFPDSEAGRAALLDHVRGLIAAMEKRQPSFLPAVLIPSEPLEVRRVPVATQDGAPGGYYDAPSLDGSRPGIYWINLRDMAGVPRFRLPTLSYHEGVPGHHTQATIALALPRPPLINAFASFNAYSEGWALYAERLAADLGAYRADRHGDIGRLQDELFRAVRLVVDTGLHHHRWSRERAIAYMRQQTGAAESRVTAEVERYMAWPGQALGYKLGQLRMLELRRQARAALGRRFDLRSFHAALLGNGAMPMDLVAAEVARLLPKRRRR</sequence>
<comment type="caution">
    <text evidence="1">The sequence shown here is derived from an EMBL/GenBank/DDBJ whole genome shotgun (WGS) entry which is preliminary data.</text>
</comment>
<dbReference type="Pfam" id="PF05960">
    <property type="entry name" value="DUF885"/>
    <property type="match status" value="1"/>
</dbReference>
<organism evidence="1 2">
    <name type="scientific">Sphingomonas oleivorans</name>
    <dbReference type="NCBI Taxonomy" id="1735121"/>
    <lineage>
        <taxon>Bacteria</taxon>
        <taxon>Pseudomonadati</taxon>
        <taxon>Pseudomonadota</taxon>
        <taxon>Alphaproteobacteria</taxon>
        <taxon>Sphingomonadales</taxon>
        <taxon>Sphingomonadaceae</taxon>
        <taxon>Sphingomonas</taxon>
    </lineage>
</organism>
<evidence type="ECO:0000313" key="2">
    <source>
        <dbReference type="Proteomes" id="UP000244162"/>
    </source>
</evidence>
<proteinExistence type="predicted"/>
<gene>
    <name evidence="1" type="ORF">CLG96_14020</name>
</gene>
<reference evidence="1 2" key="1">
    <citation type="submission" date="2017-09" db="EMBL/GenBank/DDBJ databases">
        <title>Sphingomonas panjinensis sp.nov., isolated from oil-contaminated soil.</title>
        <authorList>
            <person name="Wang L."/>
            <person name="Chen L."/>
        </authorList>
    </citation>
    <scope>NUCLEOTIDE SEQUENCE [LARGE SCALE GENOMIC DNA]</scope>
    <source>
        <strain evidence="1 2">FW-11</strain>
    </source>
</reference>
<dbReference type="OrthoDB" id="7937304at2"/>
<dbReference type="AlphaFoldDB" id="A0A2T5FWR0"/>
<accession>A0A2T5FWR0</accession>
<dbReference type="Proteomes" id="UP000244162">
    <property type="component" value="Unassembled WGS sequence"/>
</dbReference>
<dbReference type="InterPro" id="IPR010281">
    <property type="entry name" value="DUF885"/>
</dbReference>
<dbReference type="PANTHER" id="PTHR33361">
    <property type="entry name" value="GLR0591 PROTEIN"/>
    <property type="match status" value="1"/>
</dbReference>
<protein>
    <submittedName>
        <fullName evidence="1">DUF885 domain-containing protein</fullName>
    </submittedName>
</protein>